<feature type="region of interest" description="Disordered" evidence="1">
    <location>
        <begin position="132"/>
        <end position="157"/>
    </location>
</feature>
<evidence type="ECO:0000313" key="3">
    <source>
        <dbReference type="Proteomes" id="UP000504636"/>
    </source>
</evidence>
<dbReference type="AlphaFoldDB" id="A0A6A6YQ80"/>
<sequence>MTWPSQRPGYRSPLGNSARSTESNSQIASTVSSGSRRGVRGHVASHRRAAGRAWTRREASSPHHRACRATAASALGRMRRHLQHPSSGSMLVTQMTTADKSGLKRAALHRSRTGDPQQVAPHVHWTIVSQRIRRKTAETPRESAPSSRWPEPLGGWRAVPSAPPDVNLQRPPLPLAVLSGEGKATGAACTRQTLLAALTAHPDRDAAAAGWRTRRSK</sequence>
<dbReference type="RefSeq" id="XP_033578016.1">
    <property type="nucleotide sequence ID" value="XM_033725441.1"/>
</dbReference>
<dbReference type="Proteomes" id="UP000504636">
    <property type="component" value="Unplaced"/>
</dbReference>
<feature type="region of interest" description="Disordered" evidence="1">
    <location>
        <begin position="1"/>
        <end position="65"/>
    </location>
</feature>
<reference evidence="4" key="2">
    <citation type="submission" date="2020-04" db="EMBL/GenBank/DDBJ databases">
        <authorList>
            <consortium name="NCBI Genome Project"/>
        </authorList>
    </citation>
    <scope>NUCLEOTIDE SEQUENCE</scope>
    <source>
        <strain evidence="4">CBS 304.34</strain>
    </source>
</reference>
<protein>
    <submittedName>
        <fullName evidence="2 4">Uncharacterized protein</fullName>
    </submittedName>
</protein>
<organism evidence="2">
    <name type="scientific">Mytilinidion resinicola</name>
    <dbReference type="NCBI Taxonomy" id="574789"/>
    <lineage>
        <taxon>Eukaryota</taxon>
        <taxon>Fungi</taxon>
        <taxon>Dikarya</taxon>
        <taxon>Ascomycota</taxon>
        <taxon>Pezizomycotina</taxon>
        <taxon>Dothideomycetes</taxon>
        <taxon>Pleosporomycetidae</taxon>
        <taxon>Mytilinidiales</taxon>
        <taxon>Mytilinidiaceae</taxon>
        <taxon>Mytilinidion</taxon>
    </lineage>
</organism>
<dbReference type="GeneID" id="54466334"/>
<accession>A0A6A6YQ80</accession>
<feature type="compositionally biased region" description="Basic residues" evidence="1">
    <location>
        <begin position="37"/>
        <end position="50"/>
    </location>
</feature>
<reference evidence="2 4" key="1">
    <citation type="journal article" date="2020" name="Stud. Mycol.">
        <title>101 Dothideomycetes genomes: a test case for predicting lifestyles and emergence of pathogens.</title>
        <authorList>
            <person name="Haridas S."/>
            <person name="Albert R."/>
            <person name="Binder M."/>
            <person name="Bloem J."/>
            <person name="Labutti K."/>
            <person name="Salamov A."/>
            <person name="Andreopoulos B."/>
            <person name="Baker S."/>
            <person name="Barry K."/>
            <person name="Bills G."/>
            <person name="Bluhm B."/>
            <person name="Cannon C."/>
            <person name="Castanera R."/>
            <person name="Culley D."/>
            <person name="Daum C."/>
            <person name="Ezra D."/>
            <person name="Gonzalez J."/>
            <person name="Henrissat B."/>
            <person name="Kuo A."/>
            <person name="Liang C."/>
            <person name="Lipzen A."/>
            <person name="Lutzoni F."/>
            <person name="Magnuson J."/>
            <person name="Mondo S."/>
            <person name="Nolan M."/>
            <person name="Ohm R."/>
            <person name="Pangilinan J."/>
            <person name="Park H.-J."/>
            <person name="Ramirez L."/>
            <person name="Alfaro M."/>
            <person name="Sun H."/>
            <person name="Tritt A."/>
            <person name="Yoshinaga Y."/>
            <person name="Zwiers L.-H."/>
            <person name="Turgeon B."/>
            <person name="Goodwin S."/>
            <person name="Spatafora J."/>
            <person name="Crous P."/>
            <person name="Grigoriev I."/>
        </authorList>
    </citation>
    <scope>NUCLEOTIDE SEQUENCE</scope>
    <source>
        <strain evidence="2 4">CBS 304.34</strain>
    </source>
</reference>
<evidence type="ECO:0000313" key="2">
    <source>
        <dbReference type="EMBL" id="KAF2811052.1"/>
    </source>
</evidence>
<proteinExistence type="predicted"/>
<evidence type="ECO:0000256" key="1">
    <source>
        <dbReference type="SAM" id="MobiDB-lite"/>
    </source>
</evidence>
<dbReference type="EMBL" id="MU003699">
    <property type="protein sequence ID" value="KAF2811052.1"/>
    <property type="molecule type" value="Genomic_DNA"/>
</dbReference>
<reference evidence="4" key="3">
    <citation type="submission" date="2025-04" db="UniProtKB">
        <authorList>
            <consortium name="RefSeq"/>
        </authorList>
    </citation>
    <scope>IDENTIFICATION</scope>
    <source>
        <strain evidence="4">CBS 304.34</strain>
    </source>
</reference>
<keyword evidence="3" id="KW-1185">Reference proteome</keyword>
<evidence type="ECO:0000313" key="4">
    <source>
        <dbReference type="RefSeq" id="XP_033578016.1"/>
    </source>
</evidence>
<name>A0A6A6YQ80_9PEZI</name>
<feature type="compositionally biased region" description="Polar residues" evidence="1">
    <location>
        <begin position="14"/>
        <end position="30"/>
    </location>
</feature>
<gene>
    <name evidence="2 4" type="ORF">BDZ99DRAFT_519719</name>
</gene>